<proteinExistence type="predicted"/>
<sequence>MARRAIVFGLVLVTVSVLWSGAVAQSSSSCTNVMMSMSPCLNYVTGNSSTPSSGCCSQLANVVRSQPQCLCQAINGGGSSLGITINQTRAVELPGACNVQTPSISRCNGASPTDSSSGTPASPKSSSSGNGSKTVPSTDSGSSPTDTSSTKMTASLSLVLLFIASYVSTSTIC</sequence>
<dbReference type="Proteomes" id="UP000828048">
    <property type="component" value="Chromosome 1"/>
</dbReference>
<organism evidence="1 2">
    <name type="scientific">Vaccinium darrowii</name>
    <dbReference type="NCBI Taxonomy" id="229202"/>
    <lineage>
        <taxon>Eukaryota</taxon>
        <taxon>Viridiplantae</taxon>
        <taxon>Streptophyta</taxon>
        <taxon>Embryophyta</taxon>
        <taxon>Tracheophyta</taxon>
        <taxon>Spermatophyta</taxon>
        <taxon>Magnoliopsida</taxon>
        <taxon>eudicotyledons</taxon>
        <taxon>Gunneridae</taxon>
        <taxon>Pentapetalae</taxon>
        <taxon>asterids</taxon>
        <taxon>Ericales</taxon>
        <taxon>Ericaceae</taxon>
        <taxon>Vaccinioideae</taxon>
        <taxon>Vaccinieae</taxon>
        <taxon>Vaccinium</taxon>
    </lineage>
</organism>
<dbReference type="EMBL" id="CM037151">
    <property type="protein sequence ID" value="KAH7843591.1"/>
    <property type="molecule type" value="Genomic_DNA"/>
</dbReference>
<name>A0ACB7XRJ2_9ERIC</name>
<reference evidence="1 2" key="1">
    <citation type="journal article" date="2021" name="Hortic Res">
        <title>High-quality reference genome and annotation aids understanding of berry development for evergreen blueberry (Vaccinium darrowii).</title>
        <authorList>
            <person name="Yu J."/>
            <person name="Hulse-Kemp A.M."/>
            <person name="Babiker E."/>
            <person name="Staton M."/>
        </authorList>
    </citation>
    <scope>NUCLEOTIDE SEQUENCE [LARGE SCALE GENOMIC DNA]</scope>
    <source>
        <strain evidence="2">cv. NJ 8807/NJ 8810</strain>
        <tissue evidence="1">Young leaf</tissue>
    </source>
</reference>
<accession>A0ACB7XRJ2</accession>
<gene>
    <name evidence="1" type="ORF">Vadar_018542</name>
</gene>
<evidence type="ECO:0000313" key="1">
    <source>
        <dbReference type="EMBL" id="KAH7843591.1"/>
    </source>
</evidence>
<evidence type="ECO:0000313" key="2">
    <source>
        <dbReference type="Proteomes" id="UP000828048"/>
    </source>
</evidence>
<keyword evidence="2" id="KW-1185">Reference proteome</keyword>
<comment type="caution">
    <text evidence="1">The sequence shown here is derived from an EMBL/GenBank/DDBJ whole genome shotgun (WGS) entry which is preliminary data.</text>
</comment>
<protein>
    <submittedName>
        <fullName evidence="1">Uncharacterized protein</fullName>
    </submittedName>
</protein>